<reference evidence="1 2" key="1">
    <citation type="submission" date="2017-09" db="EMBL/GenBank/DDBJ databases">
        <title>Depth-based differentiation of microbial function through sediment-hosted aquifers and enrichment of novel symbionts in the deep terrestrial subsurface.</title>
        <authorList>
            <person name="Probst A.J."/>
            <person name="Ladd B."/>
            <person name="Jarett J.K."/>
            <person name="Geller-Mcgrath D.E."/>
            <person name="Sieber C.M."/>
            <person name="Emerson J.B."/>
            <person name="Anantharaman K."/>
            <person name="Thomas B.C."/>
            <person name="Malmstrom R."/>
            <person name="Stieglmeier M."/>
            <person name="Klingl A."/>
            <person name="Woyke T."/>
            <person name="Ryan C.M."/>
            <person name="Banfield J.F."/>
        </authorList>
    </citation>
    <scope>NUCLEOTIDE SEQUENCE [LARGE SCALE GENOMIC DNA]</scope>
    <source>
        <strain evidence="1">CG10_big_fil_rev_8_21_14_0_10_32_10</strain>
    </source>
</reference>
<organism evidence="1 2">
    <name type="scientific">candidate division WWE3 bacterium CG10_big_fil_rev_8_21_14_0_10_32_10</name>
    <dbReference type="NCBI Taxonomy" id="1975090"/>
    <lineage>
        <taxon>Bacteria</taxon>
        <taxon>Katanobacteria</taxon>
    </lineage>
</organism>
<evidence type="ECO:0000313" key="1">
    <source>
        <dbReference type="EMBL" id="PIR43294.1"/>
    </source>
</evidence>
<dbReference type="AlphaFoldDB" id="A0A2H0RB91"/>
<name>A0A2H0RB91_UNCKA</name>
<proteinExistence type="predicted"/>
<evidence type="ECO:0000313" key="2">
    <source>
        <dbReference type="Proteomes" id="UP000230214"/>
    </source>
</evidence>
<sequence>MPSQQLTQEILKRIIINKRITTVGYIGNLNFSIIEYLVTLGDLHFITDTEVEYLKDKKVKVHVTNSPFVYGNKLGRKIKYLDLLVVNEIKGFNNFISVISTYLPILRKFGYIIFNSGLTEELVAAINKYCDYVGDDIIVTKINNGICYLECK</sequence>
<dbReference type="EMBL" id="PCXU01000029">
    <property type="protein sequence ID" value="PIR43294.1"/>
    <property type="molecule type" value="Genomic_DNA"/>
</dbReference>
<comment type="caution">
    <text evidence="1">The sequence shown here is derived from an EMBL/GenBank/DDBJ whole genome shotgun (WGS) entry which is preliminary data.</text>
</comment>
<dbReference type="Proteomes" id="UP000230214">
    <property type="component" value="Unassembled WGS sequence"/>
</dbReference>
<protein>
    <submittedName>
        <fullName evidence="1">Uncharacterized protein</fullName>
    </submittedName>
</protein>
<accession>A0A2H0RB91</accession>
<gene>
    <name evidence="1" type="ORF">COV24_03480</name>
</gene>